<keyword evidence="2" id="KW-1185">Reference proteome</keyword>
<dbReference type="EMBL" id="PGOL01008935">
    <property type="protein sequence ID" value="PKI31377.1"/>
    <property type="molecule type" value="Genomic_DNA"/>
</dbReference>
<reference evidence="1 2" key="1">
    <citation type="submission" date="2017-11" db="EMBL/GenBank/DDBJ databases">
        <title>De-novo sequencing of pomegranate (Punica granatum L.) genome.</title>
        <authorList>
            <person name="Akparov Z."/>
            <person name="Amiraslanov A."/>
            <person name="Hajiyeva S."/>
            <person name="Abbasov M."/>
            <person name="Kaur K."/>
            <person name="Hamwieh A."/>
            <person name="Solovyev V."/>
            <person name="Salamov A."/>
            <person name="Braich B."/>
            <person name="Kosarev P."/>
            <person name="Mahmoud A."/>
            <person name="Hajiyev E."/>
            <person name="Babayeva S."/>
            <person name="Izzatullayeva V."/>
            <person name="Mammadov A."/>
            <person name="Mammadov A."/>
            <person name="Sharifova S."/>
            <person name="Ojaghi J."/>
            <person name="Eynullazada K."/>
            <person name="Bayramov B."/>
            <person name="Abdulazimova A."/>
            <person name="Shahmuradov I."/>
        </authorList>
    </citation>
    <scope>NUCLEOTIDE SEQUENCE [LARGE SCALE GENOMIC DNA]</scope>
    <source>
        <strain evidence="2">cv. AG2017</strain>
        <tissue evidence="1">Leaf</tissue>
    </source>
</reference>
<dbReference type="Proteomes" id="UP000233551">
    <property type="component" value="Unassembled WGS sequence"/>
</dbReference>
<dbReference type="PANTHER" id="PTHR32108:SF9">
    <property type="entry name" value="REVERSE TRANSCRIPTASE RNASE H-LIKE DOMAIN-CONTAINING PROTEIN"/>
    <property type="match status" value="1"/>
</dbReference>
<dbReference type="AlphaFoldDB" id="A0A2I0HI34"/>
<evidence type="ECO:0008006" key="3">
    <source>
        <dbReference type="Google" id="ProtNLM"/>
    </source>
</evidence>
<gene>
    <name evidence="1" type="ORF">CRG98_048233</name>
</gene>
<name>A0A2I0HI34_PUNGR</name>
<evidence type="ECO:0000313" key="2">
    <source>
        <dbReference type="Proteomes" id="UP000233551"/>
    </source>
</evidence>
<protein>
    <recommendedName>
        <fullName evidence="3">G-patch domain-containing protein</fullName>
    </recommendedName>
</protein>
<accession>A0A2I0HI34</accession>
<comment type="caution">
    <text evidence="1">The sequence shown here is derived from an EMBL/GenBank/DDBJ whole genome shotgun (WGS) entry which is preliminary data.</text>
</comment>
<organism evidence="1 2">
    <name type="scientific">Punica granatum</name>
    <name type="common">Pomegranate</name>
    <dbReference type="NCBI Taxonomy" id="22663"/>
    <lineage>
        <taxon>Eukaryota</taxon>
        <taxon>Viridiplantae</taxon>
        <taxon>Streptophyta</taxon>
        <taxon>Embryophyta</taxon>
        <taxon>Tracheophyta</taxon>
        <taxon>Spermatophyta</taxon>
        <taxon>Magnoliopsida</taxon>
        <taxon>eudicotyledons</taxon>
        <taxon>Gunneridae</taxon>
        <taxon>Pentapetalae</taxon>
        <taxon>rosids</taxon>
        <taxon>malvids</taxon>
        <taxon>Myrtales</taxon>
        <taxon>Lythraceae</taxon>
        <taxon>Punica</taxon>
    </lineage>
</organism>
<evidence type="ECO:0000313" key="1">
    <source>
        <dbReference type="EMBL" id="PKI31377.1"/>
    </source>
</evidence>
<proteinExistence type="predicted"/>
<sequence length="388" mass="42265">MIDAKELTFNAVRPPNVQANPLPDHGPSQGSFIKMISICALGEDESEQGSPSPFVIKYIPTEATVGFAGIGTPPTPFVIDIPVREPYSDDKVPWTYEGGVATDKGKAPAVEIEAIPGIPPTPPKKVTEEDAEAFMFIKASEYKIVEQMAKYPAHISLLALLLSSEPHREALLQVLTTAQVPKGTPPNQIEETVNSIFSNTISFSDDELPSEGSAHSRALHIKLKFTVEEKLITVKGEEDYAIYKETAIPYISVGSDENLPFHSFETIFVTRDYGKVGPTHADRMIGKILMCHNYIPGTSPGVYGQGISHPIEIEEYKHRRGLGFPHYGKVNRGLMVPPLSHFFLGPPHIVGDTLDDPSSDSADTPDTLLTVFAVTEEIPSGVHISLAQ</sequence>
<dbReference type="PANTHER" id="PTHR32108">
    <property type="entry name" value="DNA-DIRECTED RNA POLYMERASE SUBUNIT ALPHA"/>
    <property type="match status" value="1"/>
</dbReference>